<accession>A0ABW4LHD2</accession>
<feature type="transmembrane region" description="Helical" evidence="13">
    <location>
        <begin position="109"/>
        <end position="129"/>
    </location>
</feature>
<proteinExistence type="inferred from homology"/>
<dbReference type="RefSeq" id="WP_377935936.1">
    <property type="nucleotide sequence ID" value="NZ_JBHUEA010000024.1"/>
</dbReference>
<feature type="transmembrane region" description="Helical" evidence="13">
    <location>
        <begin position="199"/>
        <end position="222"/>
    </location>
</feature>
<comment type="subunit">
    <text evidence="8">Interacts with the Sec translocase complex via SecD. Specifically interacts with transmembrane segments of nascent integral membrane proteins during membrane integration.</text>
</comment>
<evidence type="ECO:0000256" key="8">
    <source>
        <dbReference type="ARBA" id="ARBA00026028"/>
    </source>
</evidence>
<dbReference type="PANTHER" id="PTHR12428:SF65">
    <property type="entry name" value="CYTOCHROME C OXIDASE ASSEMBLY PROTEIN COX18, MITOCHONDRIAL"/>
    <property type="match status" value="1"/>
</dbReference>
<comment type="function">
    <text evidence="7">Required for the insertion and/or proper folding and/or complex formation of integral membrane proteins into the membrane. Involved in integration of membrane proteins that insert both dependently and independently of the Sec translocase complex, as well as at least some lipoproteins. Aids folding of multispanning membrane proteins.</text>
</comment>
<reference evidence="16" key="1">
    <citation type="journal article" date="2019" name="Int. J. Syst. Evol. Microbiol.">
        <title>The Global Catalogue of Microorganisms (GCM) 10K type strain sequencing project: providing services to taxonomists for standard genome sequencing and annotation.</title>
        <authorList>
            <consortium name="The Broad Institute Genomics Platform"/>
            <consortium name="The Broad Institute Genome Sequencing Center for Infectious Disease"/>
            <person name="Wu L."/>
            <person name="Ma J."/>
        </authorList>
    </citation>
    <scope>NUCLEOTIDE SEQUENCE [LARGE SCALE GENOMIC DNA]</scope>
    <source>
        <strain evidence="16">CGMCC 1.12471</strain>
    </source>
</reference>
<feature type="domain" description="Membrane insertase YidC/Oxa/ALB C-terminal" evidence="14">
    <location>
        <begin position="38"/>
        <end position="236"/>
    </location>
</feature>
<dbReference type="Pfam" id="PF02096">
    <property type="entry name" value="60KD_IMP"/>
    <property type="match status" value="1"/>
</dbReference>
<evidence type="ECO:0000256" key="1">
    <source>
        <dbReference type="ARBA" id="ARBA00004141"/>
    </source>
</evidence>
<organism evidence="15 16">
    <name type="scientific">Amnibacterium endophyticum</name>
    <dbReference type="NCBI Taxonomy" id="2109337"/>
    <lineage>
        <taxon>Bacteria</taxon>
        <taxon>Bacillati</taxon>
        <taxon>Actinomycetota</taxon>
        <taxon>Actinomycetes</taxon>
        <taxon>Micrococcales</taxon>
        <taxon>Microbacteriaceae</taxon>
        <taxon>Amnibacterium</taxon>
    </lineage>
</organism>
<feature type="transmembrane region" description="Helical" evidence="13">
    <location>
        <begin position="135"/>
        <end position="159"/>
    </location>
</feature>
<evidence type="ECO:0000256" key="4">
    <source>
        <dbReference type="ARBA" id="ARBA00022692"/>
    </source>
</evidence>
<keyword evidence="16" id="KW-1185">Reference proteome</keyword>
<dbReference type="NCBIfam" id="TIGR03592">
    <property type="entry name" value="yidC_oxa1_cterm"/>
    <property type="match status" value="1"/>
</dbReference>
<evidence type="ECO:0000256" key="13">
    <source>
        <dbReference type="SAM" id="Phobius"/>
    </source>
</evidence>
<evidence type="ECO:0000256" key="10">
    <source>
        <dbReference type="ARBA" id="ARBA00033245"/>
    </source>
</evidence>
<dbReference type="PANTHER" id="PTHR12428">
    <property type="entry name" value="OXA1"/>
    <property type="match status" value="1"/>
</dbReference>
<evidence type="ECO:0000256" key="2">
    <source>
        <dbReference type="ARBA" id="ARBA00010527"/>
    </source>
</evidence>
<keyword evidence="5 13" id="KW-1133">Transmembrane helix</keyword>
<comment type="similarity">
    <text evidence="2">Belongs to the OXA1/ALB3/YidC family. Type 1 subfamily.</text>
</comment>
<dbReference type="Proteomes" id="UP001597347">
    <property type="component" value="Unassembled WGS sequence"/>
</dbReference>
<comment type="caution">
    <text evidence="15">The sequence shown here is derived from an EMBL/GenBank/DDBJ whole genome shotgun (WGS) entry which is preliminary data.</text>
</comment>
<sequence>MSLPDLIAPVRALVESALTLLHHLLVAAGLDPADGAVWLLSVALLVVGVRTALLPLAVHQHRSALRMRALAPEAERLRQRYRGRTGPADRRRHAEELAALHRRHGVRPLASMLPLLVQVPLFLALVQALEHASHAAGTAALGSFAVAVAFGAPLAATALTGGAPAAVVGGALLAATALAQVLTQHLAVVGTTAPGGRLLLLLPLLTAASGLLLPIGVTAYWACSATWTLGQQAVLRRVVRVA</sequence>
<protein>
    <recommendedName>
        <fullName evidence="3">Membrane protein insertase YidC</fullName>
    </recommendedName>
    <alternativeName>
        <fullName evidence="11">Foldase YidC</fullName>
    </alternativeName>
    <alternativeName>
        <fullName evidence="10">Membrane integrase YidC</fullName>
    </alternativeName>
    <alternativeName>
        <fullName evidence="9">Membrane protein YidC</fullName>
    </alternativeName>
</protein>
<keyword evidence="4 12" id="KW-0812">Transmembrane</keyword>
<dbReference type="EMBL" id="JBHUEA010000024">
    <property type="protein sequence ID" value="MFD1722648.1"/>
    <property type="molecule type" value="Genomic_DNA"/>
</dbReference>
<evidence type="ECO:0000256" key="3">
    <source>
        <dbReference type="ARBA" id="ARBA00015325"/>
    </source>
</evidence>
<evidence type="ECO:0000256" key="12">
    <source>
        <dbReference type="RuleBase" id="RU003945"/>
    </source>
</evidence>
<keyword evidence="6 13" id="KW-0472">Membrane</keyword>
<evidence type="ECO:0000313" key="15">
    <source>
        <dbReference type="EMBL" id="MFD1722648.1"/>
    </source>
</evidence>
<evidence type="ECO:0000256" key="7">
    <source>
        <dbReference type="ARBA" id="ARBA00025034"/>
    </source>
</evidence>
<evidence type="ECO:0000313" key="16">
    <source>
        <dbReference type="Proteomes" id="UP001597347"/>
    </source>
</evidence>
<evidence type="ECO:0000256" key="11">
    <source>
        <dbReference type="ARBA" id="ARBA00033342"/>
    </source>
</evidence>
<name>A0ABW4LHD2_9MICO</name>
<evidence type="ECO:0000256" key="5">
    <source>
        <dbReference type="ARBA" id="ARBA00022989"/>
    </source>
</evidence>
<evidence type="ECO:0000256" key="6">
    <source>
        <dbReference type="ARBA" id="ARBA00023136"/>
    </source>
</evidence>
<evidence type="ECO:0000259" key="14">
    <source>
        <dbReference type="Pfam" id="PF02096"/>
    </source>
</evidence>
<dbReference type="InterPro" id="IPR001708">
    <property type="entry name" value="YidC/ALB3/OXA1/COX18"/>
</dbReference>
<dbReference type="InterPro" id="IPR028055">
    <property type="entry name" value="YidC/Oxa/ALB_C"/>
</dbReference>
<evidence type="ECO:0000256" key="9">
    <source>
        <dbReference type="ARBA" id="ARBA00031538"/>
    </source>
</evidence>
<feature type="transmembrane region" description="Helical" evidence="13">
    <location>
        <begin position="36"/>
        <end position="58"/>
    </location>
</feature>
<gene>
    <name evidence="15" type="primary">yidC</name>
    <name evidence="15" type="ORF">ACFSBI_13920</name>
</gene>
<comment type="subcellular location">
    <subcellularLocation>
        <location evidence="1 12">Membrane</location>
        <topology evidence="1 12">Multi-pass membrane protein</topology>
    </subcellularLocation>
</comment>
<feature type="transmembrane region" description="Helical" evidence="13">
    <location>
        <begin position="166"/>
        <end position="187"/>
    </location>
</feature>